<feature type="transmembrane region" description="Helical" evidence="2">
    <location>
        <begin position="199"/>
        <end position="220"/>
    </location>
</feature>
<dbReference type="InterPro" id="IPR052354">
    <property type="entry name" value="Cell_Wall_Dynamics_Protein"/>
</dbReference>
<dbReference type="PANTHER" id="PTHR34408">
    <property type="entry name" value="FAMILY PROTEIN, PUTATIVE-RELATED"/>
    <property type="match status" value="1"/>
</dbReference>
<protein>
    <submittedName>
        <fullName evidence="5">SH3 domain-containing protein</fullName>
    </submittedName>
</protein>
<organism evidence="5 6">
    <name type="scientific">Pedobacter endophyticus</name>
    <dbReference type="NCBI Taxonomy" id="2789740"/>
    <lineage>
        <taxon>Bacteria</taxon>
        <taxon>Pseudomonadati</taxon>
        <taxon>Bacteroidota</taxon>
        <taxon>Sphingobacteriia</taxon>
        <taxon>Sphingobacteriales</taxon>
        <taxon>Sphingobacteriaceae</taxon>
        <taxon>Pedobacter</taxon>
    </lineage>
</organism>
<feature type="chain" id="PRO_5032593810" evidence="3">
    <location>
        <begin position="21"/>
        <end position="331"/>
    </location>
</feature>
<name>A0A7S9PZF8_9SPHI</name>
<dbReference type="SMART" id="SM00287">
    <property type="entry name" value="SH3b"/>
    <property type="match status" value="2"/>
</dbReference>
<dbReference type="PROSITE" id="PS51781">
    <property type="entry name" value="SH3B"/>
    <property type="match status" value="1"/>
</dbReference>
<keyword evidence="2" id="KW-0812">Transmembrane</keyword>
<keyword evidence="3" id="KW-0732">Signal</keyword>
<feature type="domain" description="SH3b" evidence="4">
    <location>
        <begin position="21"/>
        <end position="84"/>
    </location>
</feature>
<dbReference type="InterPro" id="IPR036028">
    <property type="entry name" value="SH3-like_dom_sf"/>
</dbReference>
<dbReference type="KEGG" id="pex:IZT61_21630"/>
<dbReference type="InterPro" id="IPR003646">
    <property type="entry name" value="SH3-like_bac-type"/>
</dbReference>
<keyword evidence="2" id="KW-0472">Membrane</keyword>
<reference evidence="5 6" key="1">
    <citation type="submission" date="2020-11" db="EMBL/GenBank/DDBJ databases">
        <title>Pedobacter endophytica, an endophytic bacteria isolated form Carex pumila.</title>
        <authorList>
            <person name="Peng Y."/>
            <person name="Jiang L."/>
            <person name="Lee J."/>
        </authorList>
    </citation>
    <scope>NUCLEOTIDE SEQUENCE [LARGE SCALE GENOMIC DNA]</scope>
    <source>
        <strain evidence="5 6">JBR3-12</strain>
    </source>
</reference>
<feature type="signal peptide" evidence="3">
    <location>
        <begin position="1"/>
        <end position="20"/>
    </location>
</feature>
<feature type="region of interest" description="Disordered" evidence="1">
    <location>
        <begin position="87"/>
        <end position="112"/>
    </location>
</feature>
<keyword evidence="2" id="KW-1133">Transmembrane helix</keyword>
<evidence type="ECO:0000313" key="5">
    <source>
        <dbReference type="EMBL" id="QPH39607.1"/>
    </source>
</evidence>
<evidence type="ECO:0000256" key="1">
    <source>
        <dbReference type="SAM" id="MobiDB-lite"/>
    </source>
</evidence>
<dbReference type="Gene3D" id="2.30.30.40">
    <property type="entry name" value="SH3 Domains"/>
    <property type="match status" value="2"/>
</dbReference>
<feature type="transmembrane region" description="Helical" evidence="2">
    <location>
        <begin position="227"/>
        <end position="249"/>
    </location>
</feature>
<dbReference type="SUPFAM" id="SSF50044">
    <property type="entry name" value="SH3-domain"/>
    <property type="match status" value="1"/>
</dbReference>
<accession>A0A7S9PZF8</accession>
<dbReference type="Proteomes" id="UP000594759">
    <property type="component" value="Chromosome"/>
</dbReference>
<dbReference type="AlphaFoldDB" id="A0A7S9PZF8"/>
<evidence type="ECO:0000256" key="2">
    <source>
        <dbReference type="SAM" id="Phobius"/>
    </source>
</evidence>
<evidence type="ECO:0000256" key="3">
    <source>
        <dbReference type="SAM" id="SignalP"/>
    </source>
</evidence>
<dbReference type="PANTHER" id="PTHR34408:SF1">
    <property type="entry name" value="GLYCOSYL HYDROLASE FAMILY 19 DOMAIN-CONTAINING PROTEIN HI_1415"/>
    <property type="match status" value="1"/>
</dbReference>
<sequence length="331" mass="37132">MTRILFLLTALFIFSNGLSAQDVYRVTADKLRVRETNDLKSKVIGSILQNEKVSVLDASNPKFYKVKFKNGQGWVSKDFLEKISTAAKPTTPQTTAPSSATPPPSATTADSTNDVIYRVTADNLRVREKADPKSKVIGFLPENENVAVIDSTDASYFKIKVTNGQGWVSKEFLTRISPVKAVVKKSTVAVEIPKIDKDYSSIIFFVIVALIMGTILYFIFKYSNQNRFLIGISAIVVLIVIYFCFVTFIQERTVSGMYVSDSETQYRSFDFGANDSVTVKDIYTDSTFKSKYVIDGDMIKMYDQQNLILLLIRDENTLIGEGFTRGTFNKK</sequence>
<proteinExistence type="predicted"/>
<gene>
    <name evidence="5" type="ORF">IZT61_21630</name>
</gene>
<evidence type="ECO:0000313" key="6">
    <source>
        <dbReference type="Proteomes" id="UP000594759"/>
    </source>
</evidence>
<feature type="compositionally biased region" description="Low complexity" evidence="1">
    <location>
        <begin position="87"/>
        <end position="99"/>
    </location>
</feature>
<dbReference type="EMBL" id="CP064939">
    <property type="protein sequence ID" value="QPH39607.1"/>
    <property type="molecule type" value="Genomic_DNA"/>
</dbReference>
<keyword evidence="6" id="KW-1185">Reference proteome</keyword>
<evidence type="ECO:0000259" key="4">
    <source>
        <dbReference type="PROSITE" id="PS51781"/>
    </source>
</evidence>
<dbReference type="RefSeq" id="WP_196099073.1">
    <property type="nucleotide sequence ID" value="NZ_CP064939.1"/>
</dbReference>
<dbReference type="Pfam" id="PF08239">
    <property type="entry name" value="SH3_3"/>
    <property type="match status" value="2"/>
</dbReference>